<dbReference type="InterPro" id="IPR029021">
    <property type="entry name" value="Prot-tyrosine_phosphatase-like"/>
</dbReference>
<protein>
    <submittedName>
        <fullName evidence="2">TIGR01244 family protein</fullName>
    </submittedName>
</protein>
<feature type="domain" description="Beta-lactamase hydrolase-like protein phosphatase-like" evidence="1">
    <location>
        <begin position="3"/>
        <end position="111"/>
    </location>
</feature>
<dbReference type="RefSeq" id="WP_089215768.1">
    <property type="nucleotide sequence ID" value="NZ_FZPA01000006.1"/>
</dbReference>
<dbReference type="Pfam" id="PF04273">
    <property type="entry name" value="BLH_phosphatase"/>
    <property type="match status" value="1"/>
</dbReference>
<accession>A0A239HN32</accession>
<organism evidence="2 3">
    <name type="scientific">Sphingopyxis indica</name>
    <dbReference type="NCBI Taxonomy" id="436663"/>
    <lineage>
        <taxon>Bacteria</taxon>
        <taxon>Pseudomonadati</taxon>
        <taxon>Pseudomonadota</taxon>
        <taxon>Alphaproteobacteria</taxon>
        <taxon>Sphingomonadales</taxon>
        <taxon>Sphingomonadaceae</taxon>
        <taxon>Sphingopyxis</taxon>
    </lineage>
</organism>
<reference evidence="2 3" key="1">
    <citation type="submission" date="2017-06" db="EMBL/GenBank/DDBJ databases">
        <authorList>
            <person name="Kim H.J."/>
            <person name="Triplett B.A."/>
        </authorList>
    </citation>
    <scope>NUCLEOTIDE SEQUENCE [LARGE SCALE GENOMIC DNA]</scope>
    <source>
        <strain evidence="2 3">DS15</strain>
    </source>
</reference>
<dbReference type="GO" id="GO:0016787">
    <property type="term" value="F:hydrolase activity"/>
    <property type="evidence" value="ECO:0007669"/>
    <property type="project" value="InterPro"/>
</dbReference>
<dbReference type="AlphaFoldDB" id="A0A239HN32"/>
<proteinExistence type="predicted"/>
<dbReference type="OrthoDB" id="9805710at2"/>
<dbReference type="Gene3D" id="3.90.190.10">
    <property type="entry name" value="Protein tyrosine phosphatase superfamily"/>
    <property type="match status" value="1"/>
</dbReference>
<evidence type="ECO:0000259" key="1">
    <source>
        <dbReference type="Pfam" id="PF04273"/>
    </source>
</evidence>
<gene>
    <name evidence="2" type="ORF">SAMN06295955_10630</name>
</gene>
<sequence>MTDFRPLTAGYSVSPQISLEDVAAAKAAGYALVINNRPDGEDPAAPQGADIAHACAAEGLAYAAIPVGHAGFSHAQLDALDTLLGDATGPVLAYCRSGTRSTHLWALARARAGDDLDAICNAAAARGYDLSALRPMMDALAGTR</sequence>
<dbReference type="EMBL" id="FZPA01000006">
    <property type="protein sequence ID" value="SNS82732.1"/>
    <property type="molecule type" value="Genomic_DNA"/>
</dbReference>
<dbReference type="InterPro" id="IPR005939">
    <property type="entry name" value="BLH_phosphatase-like"/>
</dbReference>
<dbReference type="NCBIfam" id="TIGR01244">
    <property type="entry name" value="TIGR01244 family sulfur transferase"/>
    <property type="match status" value="1"/>
</dbReference>
<name>A0A239HN32_9SPHN</name>
<dbReference type="SUPFAM" id="SSF52799">
    <property type="entry name" value="(Phosphotyrosine protein) phosphatases II"/>
    <property type="match status" value="1"/>
</dbReference>
<dbReference type="Proteomes" id="UP000198339">
    <property type="component" value="Unassembled WGS sequence"/>
</dbReference>
<evidence type="ECO:0000313" key="2">
    <source>
        <dbReference type="EMBL" id="SNS82732.1"/>
    </source>
</evidence>
<keyword evidence="3" id="KW-1185">Reference proteome</keyword>
<evidence type="ECO:0000313" key="3">
    <source>
        <dbReference type="Proteomes" id="UP000198339"/>
    </source>
</evidence>